<evidence type="ECO:0000313" key="2">
    <source>
        <dbReference type="EMBL" id="KZT72467.1"/>
    </source>
</evidence>
<dbReference type="AlphaFoldDB" id="A0A165STE9"/>
<accession>A0A165STE9</accession>
<dbReference type="EMBL" id="KV429041">
    <property type="protein sequence ID" value="KZT72467.1"/>
    <property type="molecule type" value="Genomic_DNA"/>
</dbReference>
<reference evidence="2 3" key="1">
    <citation type="journal article" date="2016" name="Mol. Biol. Evol.">
        <title>Comparative Genomics of Early-Diverging Mushroom-Forming Fungi Provides Insights into the Origins of Lignocellulose Decay Capabilities.</title>
        <authorList>
            <person name="Nagy L.G."/>
            <person name="Riley R."/>
            <person name="Tritt A."/>
            <person name="Adam C."/>
            <person name="Daum C."/>
            <person name="Floudas D."/>
            <person name="Sun H."/>
            <person name="Yadav J.S."/>
            <person name="Pangilinan J."/>
            <person name="Larsson K.H."/>
            <person name="Matsuura K."/>
            <person name="Barry K."/>
            <person name="Labutti K."/>
            <person name="Kuo R."/>
            <person name="Ohm R.A."/>
            <person name="Bhattacharya S.S."/>
            <person name="Shirouzu T."/>
            <person name="Yoshinaga Y."/>
            <person name="Martin F.M."/>
            <person name="Grigoriev I.V."/>
            <person name="Hibbett D.S."/>
        </authorList>
    </citation>
    <scope>NUCLEOTIDE SEQUENCE [LARGE SCALE GENOMIC DNA]</scope>
    <source>
        <strain evidence="2 3">L-15889</strain>
    </source>
</reference>
<evidence type="ECO:0000313" key="3">
    <source>
        <dbReference type="Proteomes" id="UP000076727"/>
    </source>
</evidence>
<sequence length="118" mass="13334">MNFEQALRRAETERDGARAAKNKVDNRLRARDKAYTNLAQERDKYKALSIKFEAEAKKADDLIKRYGWDGQYKSFAATMRDLPEPVDAPPPSRNKNGPCMTPGCSTPNSNITEIITQV</sequence>
<protein>
    <submittedName>
        <fullName evidence="2">Uncharacterized protein</fullName>
    </submittedName>
</protein>
<name>A0A165STE9_9APHY</name>
<gene>
    <name evidence="2" type="ORF">DAEQUDRAFT_37056</name>
</gene>
<feature type="region of interest" description="Disordered" evidence="1">
    <location>
        <begin position="1"/>
        <end position="25"/>
    </location>
</feature>
<evidence type="ECO:0000256" key="1">
    <source>
        <dbReference type="SAM" id="MobiDB-lite"/>
    </source>
</evidence>
<proteinExistence type="predicted"/>
<organism evidence="2 3">
    <name type="scientific">Daedalea quercina L-15889</name>
    <dbReference type="NCBI Taxonomy" id="1314783"/>
    <lineage>
        <taxon>Eukaryota</taxon>
        <taxon>Fungi</taxon>
        <taxon>Dikarya</taxon>
        <taxon>Basidiomycota</taxon>
        <taxon>Agaricomycotina</taxon>
        <taxon>Agaricomycetes</taxon>
        <taxon>Polyporales</taxon>
        <taxon>Fomitopsis</taxon>
    </lineage>
</organism>
<keyword evidence="3" id="KW-1185">Reference proteome</keyword>
<dbReference type="Proteomes" id="UP000076727">
    <property type="component" value="Unassembled WGS sequence"/>
</dbReference>
<feature type="region of interest" description="Disordered" evidence="1">
    <location>
        <begin position="81"/>
        <end position="108"/>
    </location>
</feature>